<keyword evidence="1" id="KW-0809">Transit peptide</keyword>
<protein>
    <submittedName>
        <fullName evidence="3">Folate-binding protein YgfZ</fullName>
    </submittedName>
</protein>
<dbReference type="Gene3D" id="3.30.1360.120">
    <property type="entry name" value="Probable tRNA modification gtpase trme, domain 1"/>
    <property type="match status" value="2"/>
</dbReference>
<sequence length="260" mass="28344">MTDRIARLDSRALIRVSGPDAEPFLHNLLTQDVETLGAGELRFGALLSPPGRLLFDLFLWGEGEAVVLDVASEKRDALMQRLSMYRLRAKVEVAADDRPVFVSWPGVAEGFVADPRVAALGGRALGQFTATANEEDWNAHRLSVGAPDPTRDADEGTYPIEANFDLLNGIDFQKGCFVGQETTSRMKRRGEVKKRMLPLTFDGPPPAPGAEVLNGELRAGEVLTGRDGAVMALMRLDRMDGALTVDGRAVTAVKPRWMKT</sequence>
<evidence type="ECO:0000313" key="3">
    <source>
        <dbReference type="EMBL" id="MFC5344300.1"/>
    </source>
</evidence>
<dbReference type="PIRSF" id="PIRSF006487">
    <property type="entry name" value="GcvT"/>
    <property type="match status" value="1"/>
</dbReference>
<dbReference type="NCBIfam" id="TIGR03317">
    <property type="entry name" value="ygfZ_signature"/>
    <property type="match status" value="1"/>
</dbReference>
<dbReference type="Proteomes" id="UP001596152">
    <property type="component" value="Unassembled WGS sequence"/>
</dbReference>
<keyword evidence="4" id="KW-1185">Reference proteome</keyword>
<dbReference type="Pfam" id="PF25455">
    <property type="entry name" value="Beta-barrel_CAF17_C"/>
    <property type="match status" value="1"/>
</dbReference>
<name>A0ABW0FRF6_9CAUL</name>
<evidence type="ECO:0000256" key="1">
    <source>
        <dbReference type="ARBA" id="ARBA00022946"/>
    </source>
</evidence>
<dbReference type="InterPro" id="IPR017703">
    <property type="entry name" value="YgfZ/GCV_T_CS"/>
</dbReference>
<dbReference type="PANTHER" id="PTHR22602">
    <property type="entry name" value="TRANSFERASE CAF17, MITOCHONDRIAL-RELATED"/>
    <property type="match status" value="1"/>
</dbReference>
<organism evidence="3 4">
    <name type="scientific">Brevundimonas staleyi</name>
    <dbReference type="NCBI Taxonomy" id="74326"/>
    <lineage>
        <taxon>Bacteria</taxon>
        <taxon>Pseudomonadati</taxon>
        <taxon>Pseudomonadota</taxon>
        <taxon>Alphaproteobacteria</taxon>
        <taxon>Caulobacterales</taxon>
        <taxon>Caulobacteraceae</taxon>
        <taxon>Brevundimonas</taxon>
    </lineage>
</organism>
<dbReference type="SUPFAM" id="SSF103025">
    <property type="entry name" value="Folate-binding domain"/>
    <property type="match status" value="1"/>
</dbReference>
<comment type="caution">
    <text evidence="3">The sequence shown here is derived from an EMBL/GenBank/DDBJ whole genome shotgun (WGS) entry which is preliminary data.</text>
</comment>
<feature type="domain" description="CAF17 C-terminal" evidence="2">
    <location>
        <begin position="193"/>
        <end position="259"/>
    </location>
</feature>
<dbReference type="InterPro" id="IPR027266">
    <property type="entry name" value="TrmE/GcvT-like"/>
</dbReference>
<dbReference type="InterPro" id="IPR057460">
    <property type="entry name" value="CAF17_C"/>
</dbReference>
<evidence type="ECO:0000313" key="4">
    <source>
        <dbReference type="Proteomes" id="UP001596152"/>
    </source>
</evidence>
<gene>
    <name evidence="3" type="ORF">ACFPIE_10265</name>
</gene>
<accession>A0ABW0FRF6</accession>
<reference evidence="4" key="1">
    <citation type="journal article" date="2019" name="Int. J. Syst. Evol. Microbiol.">
        <title>The Global Catalogue of Microorganisms (GCM) 10K type strain sequencing project: providing services to taxonomists for standard genome sequencing and annotation.</title>
        <authorList>
            <consortium name="The Broad Institute Genomics Platform"/>
            <consortium name="The Broad Institute Genome Sequencing Center for Infectious Disease"/>
            <person name="Wu L."/>
            <person name="Ma J."/>
        </authorList>
    </citation>
    <scope>NUCLEOTIDE SEQUENCE [LARGE SCALE GENOMIC DNA]</scope>
    <source>
        <strain evidence="4">JCM 12125</strain>
    </source>
</reference>
<dbReference type="RefSeq" id="WP_374037135.1">
    <property type="nucleotide sequence ID" value="NZ_CP169082.1"/>
</dbReference>
<proteinExistence type="predicted"/>
<dbReference type="PANTHER" id="PTHR22602:SF0">
    <property type="entry name" value="TRANSFERASE CAF17, MITOCHONDRIAL-RELATED"/>
    <property type="match status" value="1"/>
</dbReference>
<dbReference type="InterPro" id="IPR045179">
    <property type="entry name" value="YgfZ/GcvT"/>
</dbReference>
<evidence type="ECO:0000259" key="2">
    <source>
        <dbReference type="Pfam" id="PF25455"/>
    </source>
</evidence>
<dbReference type="EMBL" id="JBHSLF010000020">
    <property type="protein sequence ID" value="MFC5344300.1"/>
    <property type="molecule type" value="Genomic_DNA"/>
</dbReference>